<evidence type="ECO:0000313" key="1">
    <source>
        <dbReference type="EMBL" id="NBI56280.1"/>
    </source>
</evidence>
<organism evidence="1 2">
    <name type="scientific">Photobacterium alginatilyticum</name>
    <dbReference type="NCBI Taxonomy" id="1775171"/>
    <lineage>
        <taxon>Bacteria</taxon>
        <taxon>Pseudomonadati</taxon>
        <taxon>Pseudomonadota</taxon>
        <taxon>Gammaproteobacteria</taxon>
        <taxon>Vibrionales</taxon>
        <taxon>Vibrionaceae</taxon>
        <taxon>Photobacterium</taxon>
    </lineage>
</organism>
<proteinExistence type="predicted"/>
<dbReference type="Proteomes" id="UP000738517">
    <property type="component" value="Unassembled WGS sequence"/>
</dbReference>
<gene>
    <name evidence="1" type="ORF">EIZ48_27750</name>
</gene>
<name>A0ABW9YRD4_9GAMM</name>
<sequence length="163" mass="18841">MMRVLLRISGFIAIIMPFFTVAGDDFHFRYLNDRVTDYSNKIVVCDSKKVTPKLSKSETNALKRIISERPLILAYLSTSSYNKCLQPERGELAEALLAYQYLELPSYTVKLAKSTEKLAFTTDFDNLKSYESLRNNDRNFIDSIVVLQQPFNELEVFERIMGM</sequence>
<protein>
    <submittedName>
        <fullName evidence="1">Uncharacterized protein</fullName>
    </submittedName>
</protein>
<reference evidence="1 2" key="1">
    <citation type="journal article" date="2017" name="Int. J. Syst. Evol. Microbiol.">
        <title>Photobacterium alginatilyticum sp. nov., a marine bacterium isolated from bottom seawater.</title>
        <authorList>
            <person name="Wang X."/>
            <person name="Wang Y."/>
            <person name="Yang X."/>
            <person name="Sun H."/>
            <person name="Li B."/>
            <person name="Zhang X.H."/>
        </authorList>
    </citation>
    <scope>NUCLEOTIDE SEQUENCE [LARGE SCALE GENOMIC DNA]</scope>
    <source>
        <strain evidence="1 2">P03D4</strain>
    </source>
</reference>
<comment type="caution">
    <text evidence="1">The sequence shown here is derived from an EMBL/GenBank/DDBJ whole genome shotgun (WGS) entry which is preliminary data.</text>
</comment>
<keyword evidence="2" id="KW-1185">Reference proteome</keyword>
<evidence type="ECO:0000313" key="2">
    <source>
        <dbReference type="Proteomes" id="UP000738517"/>
    </source>
</evidence>
<accession>A0ABW9YRD4</accession>
<dbReference type="EMBL" id="RSEJ01000068">
    <property type="protein sequence ID" value="NBI56280.1"/>
    <property type="molecule type" value="Genomic_DNA"/>
</dbReference>
<dbReference type="RefSeq" id="WP_205298628.1">
    <property type="nucleotide sequence ID" value="NZ_RSEJ01000068.1"/>
</dbReference>